<evidence type="ECO:0000256" key="1">
    <source>
        <dbReference type="SAM" id="SignalP"/>
    </source>
</evidence>
<feature type="signal peptide" evidence="1">
    <location>
        <begin position="1"/>
        <end position="17"/>
    </location>
</feature>
<proteinExistence type="predicted"/>
<reference evidence="2" key="1">
    <citation type="submission" date="2021-06" db="EMBL/GenBank/DDBJ databases">
        <title>Comparative genomics, transcriptomics and evolutionary studies reveal genomic signatures of adaptation to plant cell wall in hemibiotrophic fungi.</title>
        <authorList>
            <consortium name="DOE Joint Genome Institute"/>
            <person name="Baroncelli R."/>
            <person name="Diaz J.F."/>
            <person name="Benocci T."/>
            <person name="Peng M."/>
            <person name="Battaglia E."/>
            <person name="Haridas S."/>
            <person name="Andreopoulos W."/>
            <person name="Labutti K."/>
            <person name="Pangilinan J."/>
            <person name="Floch G.L."/>
            <person name="Makela M.R."/>
            <person name="Henrissat B."/>
            <person name="Grigoriev I.V."/>
            <person name="Crouch J.A."/>
            <person name="De Vries R.P."/>
            <person name="Sukno S.A."/>
            <person name="Thon M.R."/>
        </authorList>
    </citation>
    <scope>NUCLEOTIDE SEQUENCE</scope>
    <source>
        <strain evidence="2">MAFF235873</strain>
    </source>
</reference>
<accession>A0AAD9H2J0</accession>
<comment type="caution">
    <text evidence="2">The sequence shown here is derived from an EMBL/GenBank/DDBJ whole genome shotgun (WGS) entry which is preliminary data.</text>
</comment>
<organism evidence="2 3">
    <name type="scientific">Colletotrichum zoysiae</name>
    <dbReference type="NCBI Taxonomy" id="1216348"/>
    <lineage>
        <taxon>Eukaryota</taxon>
        <taxon>Fungi</taxon>
        <taxon>Dikarya</taxon>
        <taxon>Ascomycota</taxon>
        <taxon>Pezizomycotina</taxon>
        <taxon>Sordariomycetes</taxon>
        <taxon>Hypocreomycetidae</taxon>
        <taxon>Glomerellales</taxon>
        <taxon>Glomerellaceae</taxon>
        <taxon>Colletotrichum</taxon>
        <taxon>Colletotrichum graminicola species complex</taxon>
    </lineage>
</organism>
<feature type="chain" id="PRO_5042098221" evidence="1">
    <location>
        <begin position="18"/>
        <end position="65"/>
    </location>
</feature>
<evidence type="ECO:0000313" key="2">
    <source>
        <dbReference type="EMBL" id="KAK2021241.1"/>
    </source>
</evidence>
<dbReference type="Proteomes" id="UP001232148">
    <property type="component" value="Unassembled WGS sequence"/>
</dbReference>
<keyword evidence="3" id="KW-1185">Reference proteome</keyword>
<evidence type="ECO:0000313" key="3">
    <source>
        <dbReference type="Proteomes" id="UP001232148"/>
    </source>
</evidence>
<dbReference type="AlphaFoldDB" id="A0AAD9H2J0"/>
<protein>
    <submittedName>
        <fullName evidence="2">Uncharacterized protein</fullName>
    </submittedName>
</protein>
<sequence length="65" mass="6992">MQFSAIIVALFAGIALAAPTELEARQERTECTLCRNDCFNSKTSNAVFESCIQSCNSGLGCNITQ</sequence>
<keyword evidence="1" id="KW-0732">Signal</keyword>
<dbReference type="EMBL" id="MU843123">
    <property type="protein sequence ID" value="KAK2021241.1"/>
    <property type="molecule type" value="Genomic_DNA"/>
</dbReference>
<name>A0AAD9H2J0_9PEZI</name>
<gene>
    <name evidence="2" type="ORF">LX32DRAFT_631956</name>
</gene>